<feature type="transmembrane region" description="Helical" evidence="6">
    <location>
        <begin position="120"/>
        <end position="145"/>
    </location>
</feature>
<feature type="transmembrane region" description="Helical" evidence="6">
    <location>
        <begin position="157"/>
        <end position="178"/>
    </location>
</feature>
<dbReference type="InterPro" id="IPR022791">
    <property type="entry name" value="L-PG_synthase/AglD"/>
</dbReference>
<dbReference type="Proteomes" id="UP000671913">
    <property type="component" value="Chromosome"/>
</dbReference>
<comment type="catalytic activity">
    <reaction evidence="6">
        <text>L-lysyl-tRNA(Lys) + a 1,2-diacyl-sn-glycero-3-phospho-(1'-sn-glycerol) = a 1,2-diacyl-sn-glycero-3-phospho-1'-(3'-O-L-lysyl)-sn-glycerol + tRNA(Lys)</text>
        <dbReference type="Rhea" id="RHEA:10668"/>
        <dbReference type="Rhea" id="RHEA-COMP:9696"/>
        <dbReference type="Rhea" id="RHEA-COMP:9697"/>
        <dbReference type="ChEBI" id="CHEBI:64716"/>
        <dbReference type="ChEBI" id="CHEBI:75792"/>
        <dbReference type="ChEBI" id="CHEBI:78442"/>
        <dbReference type="ChEBI" id="CHEBI:78529"/>
        <dbReference type="EC" id="2.3.2.3"/>
    </reaction>
</comment>
<comment type="function">
    <text evidence="6">Catalyzes the transfer of a lysyl group from L-lysyl-tRNA(Lys) to membrane-bound phosphatidylglycerol (PG), which produces lysylphosphatidylglycerol (LPG), a major component of the bacterial membrane with a positive net charge. LPG synthesis contributes to bacterial virulence as it is involved in the resistance mechanism against cationic antimicrobial peptides (CAMP) produces by the host's immune system (defensins, cathelicidins) and by the competing microorganisms.</text>
</comment>
<dbReference type="EMBL" id="CP060096">
    <property type="protein sequence ID" value="QSZ26804.1"/>
    <property type="molecule type" value="Genomic_DNA"/>
</dbReference>
<comment type="subcellular location">
    <subcellularLocation>
        <location evidence="1 6">Cell membrane</location>
        <topology evidence="1 6">Multi-pass membrane protein</topology>
    </subcellularLocation>
</comment>
<evidence type="ECO:0000313" key="7">
    <source>
        <dbReference type="EMBL" id="QSZ26804.1"/>
    </source>
</evidence>
<keyword evidence="6" id="KW-0808">Transferase</keyword>
<dbReference type="PANTHER" id="PTHR37693:SF1">
    <property type="entry name" value="INTEGRAL MEMBRANE PROTEIN"/>
    <property type="match status" value="1"/>
</dbReference>
<keyword evidence="6" id="KW-0046">Antibiotic resistance</keyword>
<name>A0A975AUQ9_9THEO</name>
<dbReference type="PANTHER" id="PTHR37693">
    <property type="entry name" value="PHOSPHATIDYLGLYCEROL LYSYLTRANSFERASE"/>
    <property type="match status" value="1"/>
</dbReference>
<reference evidence="7" key="1">
    <citation type="submission" date="2020-08" db="EMBL/GenBank/DDBJ databases">
        <title>Genomic insights into the carbon and energy metabolism of the first obligate autotrophic acetogenic bacterium Aceticella autotrophica gen. nov., sp. nov.</title>
        <authorList>
            <person name="Toshchakov S.V."/>
            <person name="Elcheninov A.G."/>
            <person name="Kublanov I.V."/>
            <person name="Frolov E.N."/>
            <person name="Lebedinsky A.V."/>
        </authorList>
    </citation>
    <scope>NUCLEOTIDE SEQUENCE</scope>
    <source>
        <strain evidence="7">3443-3Ac</strain>
    </source>
</reference>
<keyword evidence="8" id="KW-1185">Reference proteome</keyword>
<protein>
    <recommendedName>
        <fullName evidence="6">Phosphatidylglycerol lysyltransferase</fullName>
        <ecNumber evidence="6">2.3.2.3</ecNumber>
    </recommendedName>
    <alternativeName>
        <fullName evidence="6">Lysylphosphatidylglycerol synthase</fullName>
    </alternativeName>
</protein>
<dbReference type="NCBIfam" id="TIGR00374">
    <property type="entry name" value="flippase-like domain"/>
    <property type="match status" value="1"/>
</dbReference>
<feature type="transmembrane region" description="Helical" evidence="6">
    <location>
        <begin position="222"/>
        <end position="246"/>
    </location>
</feature>
<dbReference type="AlphaFoldDB" id="A0A975AUQ9"/>
<feature type="transmembrane region" description="Helical" evidence="6">
    <location>
        <begin position="80"/>
        <end position="108"/>
    </location>
</feature>
<proteinExistence type="inferred from homology"/>
<dbReference type="GO" id="GO:0046677">
    <property type="term" value="P:response to antibiotic"/>
    <property type="evidence" value="ECO:0007669"/>
    <property type="project" value="UniProtKB-KW"/>
</dbReference>
<sequence length="340" mass="39527">MNNILERKNIYMLILALCLSFAAILIIFKYTGFQNIEYILKINLAYVLLILGIIFLSLLVDTLRIKELLNELGEDLSLRYLFKFNLSTFFIAYITPFGSGALPLTLYLMKKKHIPPNKSLMIITAKVLFSGLFFGTIPPLLLIFFRKQLELTHTLSIFAILISIFLLLLIVGVIYVILRPKFIIGIVNWIEGLPLFKRRNYKVYFNKAREEIYEYNKRFNELFMVSSGGKLFFSQLLYAIVFWLLFYSIAPIILMMMNIPFSIFAVMARQLIFYDILSYNFIPSGAGFVEVGFAGIFSNIVPHNLLGIFIAIWRFFTYYIYLILSGIGFFFTMKKQPKIK</sequence>
<evidence type="ECO:0000313" key="8">
    <source>
        <dbReference type="Proteomes" id="UP000671913"/>
    </source>
</evidence>
<dbReference type="GO" id="GO:0005886">
    <property type="term" value="C:plasma membrane"/>
    <property type="evidence" value="ECO:0007669"/>
    <property type="project" value="UniProtKB-SubCell"/>
</dbReference>
<evidence type="ECO:0000256" key="1">
    <source>
        <dbReference type="ARBA" id="ARBA00004651"/>
    </source>
</evidence>
<evidence type="ECO:0000256" key="5">
    <source>
        <dbReference type="ARBA" id="ARBA00023136"/>
    </source>
</evidence>
<comment type="similarity">
    <text evidence="6">Belongs to the LPG synthase family.</text>
</comment>
<gene>
    <name evidence="6" type="primary">mprF</name>
    <name evidence="7" type="ORF">ACETAC_07890</name>
</gene>
<evidence type="ECO:0000256" key="2">
    <source>
        <dbReference type="ARBA" id="ARBA00022475"/>
    </source>
</evidence>
<organism evidence="7 8">
    <name type="scientific">Aceticella autotrophica</name>
    <dbReference type="NCBI Taxonomy" id="2755338"/>
    <lineage>
        <taxon>Bacteria</taxon>
        <taxon>Bacillati</taxon>
        <taxon>Bacillota</taxon>
        <taxon>Clostridia</taxon>
        <taxon>Thermoanaerobacterales</taxon>
        <taxon>Thermoanaerobacteraceae</taxon>
        <taxon>Aceticella</taxon>
    </lineage>
</organism>
<keyword evidence="2" id="KW-1003">Cell membrane</keyword>
<feature type="transmembrane region" description="Helical" evidence="6">
    <location>
        <begin position="306"/>
        <end position="331"/>
    </location>
</feature>
<keyword evidence="3 6" id="KW-0812">Transmembrane</keyword>
<keyword evidence="4 6" id="KW-1133">Transmembrane helix</keyword>
<feature type="transmembrane region" description="Helical" evidence="6">
    <location>
        <begin position="12"/>
        <end position="30"/>
    </location>
</feature>
<keyword evidence="6" id="KW-0443">Lipid metabolism</keyword>
<evidence type="ECO:0000256" key="3">
    <source>
        <dbReference type="ARBA" id="ARBA00022692"/>
    </source>
</evidence>
<feature type="transmembrane region" description="Helical" evidence="6">
    <location>
        <begin position="279"/>
        <end position="300"/>
    </location>
</feature>
<dbReference type="EC" id="2.3.2.3" evidence="6"/>
<dbReference type="Pfam" id="PF03706">
    <property type="entry name" value="LPG_synthase_TM"/>
    <property type="match status" value="1"/>
</dbReference>
<feature type="transmembrane region" description="Helical" evidence="6">
    <location>
        <begin position="42"/>
        <end position="60"/>
    </location>
</feature>
<dbReference type="KEGG" id="aaut:ACETAC_07890"/>
<evidence type="ECO:0000256" key="6">
    <source>
        <dbReference type="RuleBase" id="RU363042"/>
    </source>
</evidence>
<dbReference type="GO" id="GO:0006629">
    <property type="term" value="P:lipid metabolic process"/>
    <property type="evidence" value="ECO:0007669"/>
    <property type="project" value="UniProtKB-KW"/>
</dbReference>
<keyword evidence="5 6" id="KW-0472">Membrane</keyword>
<dbReference type="RefSeq" id="WP_284679489.1">
    <property type="nucleotide sequence ID" value="NZ_CP060096.1"/>
</dbReference>
<evidence type="ECO:0000256" key="4">
    <source>
        <dbReference type="ARBA" id="ARBA00022989"/>
    </source>
</evidence>
<dbReference type="GO" id="GO:0050071">
    <property type="term" value="F:phosphatidylglycerol lysyltransferase activity"/>
    <property type="evidence" value="ECO:0007669"/>
    <property type="project" value="UniProtKB-EC"/>
</dbReference>
<accession>A0A975AUQ9</accession>